<evidence type="ECO:0000256" key="4">
    <source>
        <dbReference type="ARBA" id="ARBA00022737"/>
    </source>
</evidence>
<keyword evidence="2" id="KW-0963">Cytoplasm</keyword>
<proteinExistence type="inferred from homology"/>
<dbReference type="Pfam" id="PF00400">
    <property type="entry name" value="WD40"/>
    <property type="match status" value="5"/>
</dbReference>
<evidence type="ECO:0000256" key="6">
    <source>
        <dbReference type="ARBA" id="ARBA00040453"/>
    </source>
</evidence>
<evidence type="ECO:0000256" key="7">
    <source>
        <dbReference type="ARBA" id="ARBA00042222"/>
    </source>
</evidence>
<comment type="caution">
    <text evidence="9">The sequence shown here is derived from an EMBL/GenBank/DDBJ whole genome shotgun (WGS) entry which is preliminary data.</text>
</comment>
<sequence length="284" mass="31605">MNLLNSTVGEEYILTCGSDRTVKLWSANKQLLLRTYTGHSDEVADCQAKNDNSQIASCSRDNSVIIWDVATAKILRRFRNMAPNTCVCYGHESSVILAGSTDGTAKIYDLRAASSWEAIQCLDEASDCINCIRVYRHSILTASSDNCMREYDIRKGSLNIDRFDASLNFIELSKNFLYSMVSSLNGIVRMVDRETGQLLSEYRGHKNASYKTEIALAKNDSVIVSGSEDGKIYCWDVVSKDIKQVLKASPNPMSVVNSVSYSQSKDQLLTACGKNIKLWNLIES</sequence>
<keyword evidence="4" id="KW-0677">Repeat</keyword>
<dbReference type="CDD" id="cd00200">
    <property type="entry name" value="WD40"/>
    <property type="match status" value="1"/>
</dbReference>
<dbReference type="InterPro" id="IPR051980">
    <property type="entry name" value="WD_repeat_MORG1"/>
</dbReference>
<feature type="non-terminal residue" evidence="9">
    <location>
        <position position="1"/>
    </location>
</feature>
<dbReference type="PROSITE" id="PS50294">
    <property type="entry name" value="WD_REPEATS_REGION"/>
    <property type="match status" value="1"/>
</dbReference>
<evidence type="ECO:0000256" key="1">
    <source>
        <dbReference type="ARBA" id="ARBA00004496"/>
    </source>
</evidence>
<keyword evidence="10" id="KW-1185">Reference proteome</keyword>
<dbReference type="PROSITE" id="PS50082">
    <property type="entry name" value="WD_REPEATS_2"/>
    <property type="match status" value="2"/>
</dbReference>
<organism evidence="9 10">
    <name type="scientific">Fragariocoptes setiger</name>
    <dbReference type="NCBI Taxonomy" id="1670756"/>
    <lineage>
        <taxon>Eukaryota</taxon>
        <taxon>Metazoa</taxon>
        <taxon>Ecdysozoa</taxon>
        <taxon>Arthropoda</taxon>
        <taxon>Chelicerata</taxon>
        <taxon>Arachnida</taxon>
        <taxon>Acari</taxon>
        <taxon>Acariformes</taxon>
        <taxon>Trombidiformes</taxon>
        <taxon>Prostigmata</taxon>
        <taxon>Eupodina</taxon>
        <taxon>Eriophyoidea</taxon>
        <taxon>Phytoptidae</taxon>
        <taxon>Fragariocoptes</taxon>
    </lineage>
</organism>
<dbReference type="InterPro" id="IPR036322">
    <property type="entry name" value="WD40_repeat_dom_sf"/>
</dbReference>
<evidence type="ECO:0000313" key="9">
    <source>
        <dbReference type="EMBL" id="KAG9509784.1"/>
    </source>
</evidence>
<evidence type="ECO:0000256" key="8">
    <source>
        <dbReference type="PROSITE-ProRule" id="PRU00221"/>
    </source>
</evidence>
<reference evidence="9 10" key="1">
    <citation type="submission" date="2020-10" db="EMBL/GenBank/DDBJ databases">
        <authorList>
            <person name="Klimov P.B."/>
            <person name="Dyachkov S.M."/>
            <person name="Chetverikov P.E."/>
        </authorList>
    </citation>
    <scope>NUCLEOTIDE SEQUENCE [LARGE SCALE GENOMIC DNA]</scope>
    <source>
        <strain evidence="9">BMOC 18-1129-001#AD2665</strain>
        <tissue evidence="9">Entire mites</tissue>
    </source>
</reference>
<feature type="repeat" description="WD" evidence="8">
    <location>
        <begin position="36"/>
        <end position="77"/>
    </location>
</feature>
<dbReference type="PRINTS" id="PR00320">
    <property type="entry name" value="GPROTEINBRPT"/>
</dbReference>
<dbReference type="PANTHER" id="PTHR22842">
    <property type="entry name" value="WD40 REPEAT PROTEIN"/>
    <property type="match status" value="1"/>
</dbReference>
<dbReference type="PROSITE" id="PS00678">
    <property type="entry name" value="WD_REPEATS_1"/>
    <property type="match status" value="1"/>
</dbReference>
<gene>
    <name evidence="9" type="primary">wdr83</name>
    <name evidence="9" type="ORF">GZH46_01687</name>
</gene>
<dbReference type="InterPro" id="IPR020472">
    <property type="entry name" value="WD40_PAC1"/>
</dbReference>
<feature type="repeat" description="WD" evidence="8">
    <location>
        <begin position="214"/>
        <end position="245"/>
    </location>
</feature>
<accession>A0ABQ7S8M2</accession>
<dbReference type="InterPro" id="IPR019775">
    <property type="entry name" value="WD40_repeat_CS"/>
</dbReference>
<evidence type="ECO:0000256" key="3">
    <source>
        <dbReference type="ARBA" id="ARBA00022574"/>
    </source>
</evidence>
<evidence type="ECO:0000256" key="5">
    <source>
        <dbReference type="ARBA" id="ARBA00038145"/>
    </source>
</evidence>
<dbReference type="PANTHER" id="PTHR22842:SF3">
    <property type="entry name" value="WD REPEAT DOMAIN-CONTAINING PROTEIN 83"/>
    <property type="match status" value="1"/>
</dbReference>
<comment type="similarity">
    <text evidence="5">Belongs to the WD repeat MORG1 family.</text>
</comment>
<dbReference type="Proteomes" id="UP000825002">
    <property type="component" value="Unassembled WGS sequence"/>
</dbReference>
<keyword evidence="3 8" id="KW-0853">WD repeat</keyword>
<dbReference type="SMART" id="SM00320">
    <property type="entry name" value="WD40"/>
    <property type="match status" value="5"/>
</dbReference>
<evidence type="ECO:0000256" key="2">
    <source>
        <dbReference type="ARBA" id="ARBA00022490"/>
    </source>
</evidence>
<dbReference type="SUPFAM" id="SSF50978">
    <property type="entry name" value="WD40 repeat-like"/>
    <property type="match status" value="1"/>
</dbReference>
<dbReference type="EMBL" id="JAIFTH010000338">
    <property type="protein sequence ID" value="KAG9509784.1"/>
    <property type="molecule type" value="Genomic_DNA"/>
</dbReference>
<dbReference type="Gene3D" id="2.130.10.10">
    <property type="entry name" value="YVTN repeat-like/Quinoprotein amine dehydrogenase"/>
    <property type="match status" value="1"/>
</dbReference>
<dbReference type="InterPro" id="IPR015943">
    <property type="entry name" value="WD40/YVTN_repeat-like_dom_sf"/>
</dbReference>
<dbReference type="InterPro" id="IPR001680">
    <property type="entry name" value="WD40_rpt"/>
</dbReference>
<name>A0ABQ7S8M2_9ACAR</name>
<evidence type="ECO:0000313" key="10">
    <source>
        <dbReference type="Proteomes" id="UP000825002"/>
    </source>
</evidence>
<protein>
    <recommendedName>
        <fullName evidence="6">WD repeat domain-containing protein 83</fullName>
    </recommendedName>
    <alternativeName>
        <fullName evidence="7">Mitogen-activated protein kinase organizer 1</fullName>
    </alternativeName>
</protein>
<comment type="subcellular location">
    <subcellularLocation>
        <location evidence="1">Cytoplasm</location>
    </subcellularLocation>
</comment>